<protein>
    <submittedName>
        <fullName evidence="1">Uncharacterized protein</fullName>
    </submittedName>
</protein>
<geneLocation type="plasmid" evidence="1">
    <name>p1108-emrB</name>
</geneLocation>
<organism evidence="1">
    <name type="scientific">Escherichia coli</name>
    <dbReference type="NCBI Taxonomy" id="562"/>
    <lineage>
        <taxon>Bacteria</taxon>
        <taxon>Pseudomonadati</taxon>
        <taxon>Pseudomonadota</taxon>
        <taxon>Gammaproteobacteria</taxon>
        <taxon>Enterobacterales</taxon>
        <taxon>Enterobacteriaceae</taxon>
        <taxon>Escherichia</taxon>
    </lineage>
</organism>
<gene>
    <name evidence="1" type="ORF">LHLDPJGA_00089</name>
</gene>
<accession>A0A2S1J9D7</accession>
<dbReference type="EMBL" id="MG825377">
    <property type="protein sequence ID" value="AWF74991.1"/>
    <property type="molecule type" value="Genomic_DNA"/>
</dbReference>
<name>A0A2S1J9D7_ECOLX</name>
<keyword evidence="1" id="KW-0614">Plasmid</keyword>
<evidence type="ECO:0000313" key="1">
    <source>
        <dbReference type="EMBL" id="AWF74991.1"/>
    </source>
</evidence>
<reference evidence="1" key="1">
    <citation type="submission" date="2018-01" db="EMBL/GenBank/DDBJ databases">
        <title>Prevalence of blaNDM and mcr-1 in Escherichia coli from food in China.</title>
        <authorList>
            <person name="Liu X."/>
            <person name="Li R."/>
            <person name="Chen S."/>
        </authorList>
    </citation>
    <scope>NUCLEOTIDE SEQUENCE</scope>
    <source>
        <strain evidence="1">1108</strain>
        <plasmid evidence="1">p1108-emrB</plasmid>
    </source>
</reference>
<proteinExistence type="predicted"/>
<sequence>MWCHARVEALSIKRATVRINMLLIDSITYAIHPVPSYISVSQETGLLDRPTAITADEMIKCH</sequence>
<dbReference type="AlphaFoldDB" id="A0A2S1J9D7"/>